<keyword evidence="9" id="KW-1185">Reference proteome</keyword>
<keyword evidence="4 6" id="KW-1133">Transmembrane helix</keyword>
<dbReference type="AlphaFoldDB" id="A0A370QKA0"/>
<dbReference type="OrthoDB" id="9803035at2"/>
<organism evidence="8 9">
    <name type="scientific">Marinirhabdus gelatinilytica</name>
    <dbReference type="NCBI Taxonomy" id="1703343"/>
    <lineage>
        <taxon>Bacteria</taxon>
        <taxon>Pseudomonadati</taxon>
        <taxon>Bacteroidota</taxon>
        <taxon>Flavobacteriia</taxon>
        <taxon>Flavobacteriales</taxon>
        <taxon>Flavobacteriaceae</taxon>
    </lineage>
</organism>
<feature type="transmembrane region" description="Helical" evidence="6">
    <location>
        <begin position="710"/>
        <end position="731"/>
    </location>
</feature>
<dbReference type="SUPFAM" id="SSF69593">
    <property type="entry name" value="Glycerol-3-phosphate (1)-acyltransferase"/>
    <property type="match status" value="1"/>
</dbReference>
<accession>A0A370QKA0</accession>
<evidence type="ECO:0000256" key="3">
    <source>
        <dbReference type="ARBA" id="ARBA00022692"/>
    </source>
</evidence>
<evidence type="ECO:0000256" key="6">
    <source>
        <dbReference type="SAM" id="Phobius"/>
    </source>
</evidence>
<feature type="transmembrane region" description="Helical" evidence="6">
    <location>
        <begin position="269"/>
        <end position="288"/>
    </location>
</feature>
<dbReference type="PANTHER" id="PTHR33406">
    <property type="entry name" value="MEMBRANE PROTEIN MJ1562-RELATED"/>
    <property type="match status" value="1"/>
</dbReference>
<dbReference type="SMART" id="SM00563">
    <property type="entry name" value="PlsC"/>
    <property type="match status" value="1"/>
</dbReference>
<evidence type="ECO:0000313" key="9">
    <source>
        <dbReference type="Proteomes" id="UP000255317"/>
    </source>
</evidence>
<feature type="transmembrane region" description="Helical" evidence="6">
    <location>
        <begin position="752"/>
        <end position="769"/>
    </location>
</feature>
<dbReference type="InterPro" id="IPR002123">
    <property type="entry name" value="Plipid/glycerol_acylTrfase"/>
</dbReference>
<feature type="transmembrane region" description="Helical" evidence="6">
    <location>
        <begin position="684"/>
        <end position="704"/>
    </location>
</feature>
<feature type="transmembrane region" description="Helical" evidence="6">
    <location>
        <begin position="387"/>
        <end position="410"/>
    </location>
</feature>
<dbReference type="Proteomes" id="UP000255317">
    <property type="component" value="Unassembled WGS sequence"/>
</dbReference>
<sequence length="1210" mass="136137">MTRLFYSAYQAIAKNRLLGLFVFVIMVAGLVFLATRLQFEEDISKLIPANEKSEEVQQVLKSVNFTDKIIVNIRKKPNASTRDLTQYASRFVDSLEKNNTGYIQNIQGKVEDDVIAGTLDFLYKNAPLFLNETDYKAIAAKLKKDSIAAITQANFRTMVSPTGIVAKKQIRRDPLGISFLALEKLNGLGMSDQLTVRNGFLVSRDEQNLLLFITPKYPSSETDKNEAFAEELYKLQHQLNTTFENTVEGEYFGAVLIAVANAQQIKKDIQFTVGIAMTVLIVIFIVFYRKITIPLILFTPTVFGGLLSVALLYLIRSEISAISLGIGSVLLGVTLDYSLHILTHLRNREPIEKLYRDITKPILMSSLTTAMAFLCLLFLDSQALQDLGIFAAVSVLGASVFALLFIPQVYKGKNVQIRKPGLLDRLAAFHFHKSKWLLGIIAIFSIVSLFTYNKVVFNKDISKLNYEPEAATLAKQHLDALTNLASKSIYIAAFGDDTQKALEVNDTVHSILKELDEKDEILSYNSVGALVFSEAVQQQKIARWQSFWDEATVSQTKQSLIESGADFGLKPTTFQQFYSFLESDFTSVSVSDYSAITSFSVADFISEKEGITTVTSLVKVDEPHIEKVHNAFKDEPNVLAIDRQEMNETLLGTLKDDFNSLIGYSMLVVLALLLLFFRSFSLTLVTAVPIFLTWFITIGVMGLLGIEFNIFNIIISTFIFGLGVDYCIFITNGMLTEYRTGNKALSLHKTSIVLSVITTILGVGVLIFAKHPALYSISVVSIIGIFSAMLVSFSIQPLLFRLFIGSRTKRPITFRLLLHSALSFTYYGLGGLVLSSFSVVIMPLIPWSKKRKMKGFHWVISKFMKSVLYTNPFVRKEIVNQSNETFEKPGIIIANHTSFLDILAVGMLHPKIIFLVNDWVYNSPIFGKAVQLAGFYPVSGGIDKGVDHLKIKVAQGYTLMAFPEGTRSSTNKIRRFHKGAFFLAEQLDLDIIPVLIHGNSEVLPKGSFVIRDGSITVKILERISAANTSFGTTYKERTKQISNYFKTEFDTLRTKIEDKTYFHDLVRLEYRYKGDALYRQISKDLKSHKATYKEILEVLDKRCTVTNISNGNGQLDFLLLMDSADRKITTYIPDATVREIVQNSFITAHHNKITFANSKEKALAIPSEYIIIETNDTWVEQWNNKRNADLNFQKLFRDEKLSIFKKSRIS</sequence>
<dbReference type="RefSeq" id="WP_115122425.1">
    <property type="nucleotide sequence ID" value="NZ_QRAO01000001.1"/>
</dbReference>
<dbReference type="PANTHER" id="PTHR33406:SF13">
    <property type="entry name" value="MEMBRANE PROTEIN YDFJ"/>
    <property type="match status" value="1"/>
</dbReference>
<evidence type="ECO:0000313" key="8">
    <source>
        <dbReference type="EMBL" id="RDK88751.1"/>
    </source>
</evidence>
<evidence type="ECO:0000256" key="2">
    <source>
        <dbReference type="ARBA" id="ARBA00022475"/>
    </source>
</evidence>
<feature type="transmembrane region" description="Helical" evidence="6">
    <location>
        <begin position="658"/>
        <end position="677"/>
    </location>
</feature>
<gene>
    <name evidence="8" type="ORF">C8D94_101628</name>
</gene>
<keyword evidence="2" id="KW-1003">Cell membrane</keyword>
<dbReference type="SUPFAM" id="SSF82866">
    <property type="entry name" value="Multidrug efflux transporter AcrB transmembrane domain"/>
    <property type="match status" value="2"/>
</dbReference>
<comment type="subcellular location">
    <subcellularLocation>
        <location evidence="1">Cell membrane</location>
        <topology evidence="1">Multi-pass membrane protein</topology>
    </subcellularLocation>
</comment>
<feature type="transmembrane region" description="Helical" evidence="6">
    <location>
        <begin position="20"/>
        <end position="39"/>
    </location>
</feature>
<dbReference type="InterPro" id="IPR050545">
    <property type="entry name" value="Mycobact_MmpL"/>
</dbReference>
<feature type="transmembrane region" description="Helical" evidence="6">
    <location>
        <begin position="321"/>
        <end position="342"/>
    </location>
</feature>
<dbReference type="Pfam" id="PF01553">
    <property type="entry name" value="Acyltransferase"/>
    <property type="match status" value="1"/>
</dbReference>
<feature type="transmembrane region" description="Helical" evidence="6">
    <location>
        <begin position="436"/>
        <end position="453"/>
    </location>
</feature>
<dbReference type="GO" id="GO:0005886">
    <property type="term" value="C:plasma membrane"/>
    <property type="evidence" value="ECO:0007669"/>
    <property type="project" value="UniProtKB-SubCell"/>
</dbReference>
<dbReference type="CDD" id="cd07989">
    <property type="entry name" value="LPLAT_AGPAT-like"/>
    <property type="match status" value="1"/>
</dbReference>
<feature type="domain" description="Phospholipid/glycerol acyltransferase" evidence="7">
    <location>
        <begin position="890"/>
        <end position="999"/>
    </location>
</feature>
<protein>
    <recommendedName>
        <fullName evidence="7">Phospholipid/glycerol acyltransferase domain-containing protein</fullName>
    </recommendedName>
</protein>
<reference evidence="8 9" key="1">
    <citation type="submission" date="2018-07" db="EMBL/GenBank/DDBJ databases">
        <title>Genomic Encyclopedia of Type Strains, Phase IV (KMG-IV): sequencing the most valuable type-strain genomes for metagenomic binning, comparative biology and taxonomic classification.</title>
        <authorList>
            <person name="Goeker M."/>
        </authorList>
    </citation>
    <scope>NUCLEOTIDE SEQUENCE [LARGE SCALE GENOMIC DNA]</scope>
    <source>
        <strain evidence="8 9">DSM 101478</strain>
    </source>
</reference>
<name>A0A370QKA0_9FLAO</name>
<feature type="transmembrane region" description="Helical" evidence="6">
    <location>
        <begin position="775"/>
        <end position="803"/>
    </location>
</feature>
<feature type="transmembrane region" description="Helical" evidence="6">
    <location>
        <begin position="362"/>
        <end position="381"/>
    </location>
</feature>
<keyword evidence="3 6" id="KW-0812">Transmembrane</keyword>
<feature type="transmembrane region" description="Helical" evidence="6">
    <location>
        <begin position="824"/>
        <end position="845"/>
    </location>
</feature>
<dbReference type="EMBL" id="QRAO01000001">
    <property type="protein sequence ID" value="RDK88751.1"/>
    <property type="molecule type" value="Genomic_DNA"/>
</dbReference>
<dbReference type="Pfam" id="PF03176">
    <property type="entry name" value="MMPL"/>
    <property type="match status" value="2"/>
</dbReference>
<evidence type="ECO:0000259" key="7">
    <source>
        <dbReference type="SMART" id="SM00563"/>
    </source>
</evidence>
<evidence type="ECO:0000256" key="1">
    <source>
        <dbReference type="ARBA" id="ARBA00004651"/>
    </source>
</evidence>
<dbReference type="InterPro" id="IPR004869">
    <property type="entry name" value="MMPL_dom"/>
</dbReference>
<evidence type="ECO:0000256" key="5">
    <source>
        <dbReference type="ARBA" id="ARBA00023136"/>
    </source>
</evidence>
<proteinExistence type="predicted"/>
<keyword evidence="5 6" id="KW-0472">Membrane</keyword>
<dbReference type="Gene3D" id="1.20.1640.10">
    <property type="entry name" value="Multidrug efflux transporter AcrB transmembrane domain"/>
    <property type="match status" value="2"/>
</dbReference>
<comment type="caution">
    <text evidence="8">The sequence shown here is derived from an EMBL/GenBank/DDBJ whole genome shotgun (WGS) entry which is preliminary data.</text>
</comment>
<dbReference type="GO" id="GO:0016746">
    <property type="term" value="F:acyltransferase activity"/>
    <property type="evidence" value="ECO:0007669"/>
    <property type="project" value="InterPro"/>
</dbReference>
<feature type="transmembrane region" description="Helical" evidence="6">
    <location>
        <begin position="295"/>
        <end position="315"/>
    </location>
</feature>
<evidence type="ECO:0000256" key="4">
    <source>
        <dbReference type="ARBA" id="ARBA00022989"/>
    </source>
</evidence>